<dbReference type="GO" id="GO:0003677">
    <property type="term" value="F:DNA binding"/>
    <property type="evidence" value="ECO:0007669"/>
    <property type="project" value="UniProtKB-KW"/>
</dbReference>
<keyword evidence="6" id="KW-1185">Reference proteome</keyword>
<proteinExistence type="predicted"/>
<dbReference type="InterPro" id="IPR036388">
    <property type="entry name" value="WH-like_DNA-bd_sf"/>
</dbReference>
<dbReference type="SUPFAM" id="SSF46785">
    <property type="entry name" value="Winged helix' DNA-binding domain"/>
    <property type="match status" value="1"/>
</dbReference>
<dbReference type="GO" id="GO:0003700">
    <property type="term" value="F:DNA-binding transcription factor activity"/>
    <property type="evidence" value="ECO:0007669"/>
    <property type="project" value="InterPro"/>
</dbReference>
<dbReference type="RefSeq" id="WP_208076858.1">
    <property type="nucleotide sequence ID" value="NZ_CP071869.1"/>
</dbReference>
<dbReference type="Gene3D" id="1.10.10.10">
    <property type="entry name" value="Winged helix-like DNA-binding domain superfamily/Winged helix DNA-binding domain"/>
    <property type="match status" value="1"/>
</dbReference>
<protein>
    <submittedName>
        <fullName evidence="5">MarR family transcriptional regulator</fullName>
    </submittedName>
</protein>
<dbReference type="Pfam" id="PF01047">
    <property type="entry name" value="MarR"/>
    <property type="match status" value="1"/>
</dbReference>
<dbReference type="PANTHER" id="PTHR42756:SF1">
    <property type="entry name" value="TRANSCRIPTIONAL REPRESSOR OF EMRAB OPERON"/>
    <property type="match status" value="1"/>
</dbReference>
<keyword evidence="1" id="KW-0805">Transcription regulation</keyword>
<feature type="domain" description="HTH marR-type" evidence="4">
    <location>
        <begin position="13"/>
        <end position="147"/>
    </location>
</feature>
<evidence type="ECO:0000259" key="4">
    <source>
        <dbReference type="PROSITE" id="PS50995"/>
    </source>
</evidence>
<evidence type="ECO:0000256" key="2">
    <source>
        <dbReference type="ARBA" id="ARBA00023125"/>
    </source>
</evidence>
<dbReference type="InterPro" id="IPR036390">
    <property type="entry name" value="WH_DNA-bd_sf"/>
</dbReference>
<evidence type="ECO:0000313" key="5">
    <source>
        <dbReference type="EMBL" id="QTE21298.1"/>
    </source>
</evidence>
<dbReference type="PANTHER" id="PTHR42756">
    <property type="entry name" value="TRANSCRIPTIONAL REGULATOR, MARR"/>
    <property type="match status" value="1"/>
</dbReference>
<name>A0A975H5T7_9FLAO</name>
<gene>
    <name evidence="5" type="ORF">J3359_10705</name>
</gene>
<reference evidence="5 6" key="1">
    <citation type="submission" date="2021-03" db="EMBL/GenBank/DDBJ databases">
        <title>Complete genome of Polaribacter_sp.SM13.</title>
        <authorList>
            <person name="Jeong S.W."/>
            <person name="Bae J.W."/>
        </authorList>
    </citation>
    <scope>NUCLEOTIDE SEQUENCE [LARGE SCALE GENOMIC DNA]</scope>
    <source>
        <strain evidence="5 6">SM13</strain>
    </source>
</reference>
<organism evidence="5 6">
    <name type="scientific">Polaribacter cellanae</name>
    <dbReference type="NCBI Taxonomy" id="2818493"/>
    <lineage>
        <taxon>Bacteria</taxon>
        <taxon>Pseudomonadati</taxon>
        <taxon>Bacteroidota</taxon>
        <taxon>Flavobacteriia</taxon>
        <taxon>Flavobacteriales</taxon>
        <taxon>Flavobacteriaceae</taxon>
    </lineage>
</organism>
<evidence type="ECO:0000256" key="3">
    <source>
        <dbReference type="ARBA" id="ARBA00023163"/>
    </source>
</evidence>
<dbReference type="InterPro" id="IPR000835">
    <property type="entry name" value="HTH_MarR-typ"/>
</dbReference>
<sequence length="147" mass="17270">MDKKINFHFQKPEDNLGYLLWQTTMLWQKQMNRALDEINLTHTQFVIMAALGWLLKSSKNVTQKEIADHSNTDRMMVSKILRTLQKNELIERKEHETDTRAKCVFLTDKGIDTLQKAIEIKTQANNLFFGKLSDKQKFGNELRNITE</sequence>
<dbReference type="KEGG" id="pcea:J3359_10705"/>
<dbReference type="EMBL" id="CP071869">
    <property type="protein sequence ID" value="QTE21298.1"/>
    <property type="molecule type" value="Genomic_DNA"/>
</dbReference>
<dbReference type="Proteomes" id="UP000663920">
    <property type="component" value="Chromosome"/>
</dbReference>
<keyword evidence="2" id="KW-0238">DNA-binding</keyword>
<accession>A0A975H5T7</accession>
<evidence type="ECO:0000256" key="1">
    <source>
        <dbReference type="ARBA" id="ARBA00023015"/>
    </source>
</evidence>
<dbReference type="AlphaFoldDB" id="A0A975H5T7"/>
<dbReference type="PROSITE" id="PS50995">
    <property type="entry name" value="HTH_MARR_2"/>
    <property type="match status" value="1"/>
</dbReference>
<dbReference type="SMART" id="SM00347">
    <property type="entry name" value="HTH_MARR"/>
    <property type="match status" value="1"/>
</dbReference>
<evidence type="ECO:0000313" key="6">
    <source>
        <dbReference type="Proteomes" id="UP000663920"/>
    </source>
</evidence>
<keyword evidence="3" id="KW-0804">Transcription</keyword>